<dbReference type="Proteomes" id="UP000002505">
    <property type="component" value="Plasmid pACHL01"/>
</dbReference>
<dbReference type="OrthoDB" id="4619215at2"/>
<accession>B8HHY5</accession>
<keyword evidence="2" id="KW-1185">Reference proteome</keyword>
<dbReference type="HOGENOM" id="CLU_111457_0_0_11"/>
<evidence type="ECO:0000313" key="1">
    <source>
        <dbReference type="EMBL" id="ACL42032.1"/>
    </source>
</evidence>
<keyword evidence="1" id="KW-0614">Plasmid</keyword>
<evidence type="ECO:0000313" key="2">
    <source>
        <dbReference type="Proteomes" id="UP000002505"/>
    </source>
</evidence>
<gene>
    <name evidence="1" type="ordered locus">Achl_4081</name>
</gene>
<reference evidence="1" key="1">
    <citation type="submission" date="2009-01" db="EMBL/GenBank/DDBJ databases">
        <title>Complete sequence of plasmid1 of Arthrobacter chlorophenolicus A6.</title>
        <authorList>
            <consortium name="US DOE Joint Genome Institute"/>
            <person name="Lucas S."/>
            <person name="Copeland A."/>
            <person name="Lapidus A."/>
            <person name="Glavina del Rio T."/>
            <person name="Tice H."/>
            <person name="Bruce D."/>
            <person name="Goodwin L."/>
            <person name="Pitluck S."/>
            <person name="Goltsman E."/>
            <person name="Clum A."/>
            <person name="Larimer F."/>
            <person name="Land M."/>
            <person name="Hauser L."/>
            <person name="Kyrpides N."/>
            <person name="Mikhailova N."/>
            <person name="Jansson J."/>
            <person name="Richardson P."/>
        </authorList>
    </citation>
    <scope>NUCLEOTIDE SEQUENCE [LARGE SCALE GENOMIC DNA]</scope>
    <source>
        <strain evidence="1">A6</strain>
        <plasmid evidence="1">pACHL01</plasmid>
    </source>
</reference>
<dbReference type="InterPro" id="IPR055679">
    <property type="entry name" value="DUF7255"/>
</dbReference>
<sequence length="220" mass="24562">MATRENRARSFKKSLEAAGYSVVWKPKKAQVPWATTKDLPAATVDMMMVIFRELGGVPGEPRLAPQHWDMQADELLIEFDEDLHFNRYRTLSLATPWSRHLPWSEAYGRYAVRMEGMCLRAGSHGGKWANQFSDRMFGGSDQEGALGPLGPSRWKQRAIYDALKDAYALHTRGVALARVSIHDDIGGLNVNVATKRDIILPPAALRSFIEGRTVPAVARS</sequence>
<name>B8HHY5_PSECP</name>
<dbReference type="Pfam" id="PF23913">
    <property type="entry name" value="DUF7255"/>
    <property type="match status" value="1"/>
</dbReference>
<organism evidence="1 2">
    <name type="scientific">Pseudarthrobacter chlorophenolicus (strain ATCC 700700 / DSM 12829 / CIP 107037 / JCM 12360 / KCTC 9906 / NCIMB 13794 / A6)</name>
    <name type="common">Arthrobacter chlorophenolicus</name>
    <dbReference type="NCBI Taxonomy" id="452863"/>
    <lineage>
        <taxon>Bacteria</taxon>
        <taxon>Bacillati</taxon>
        <taxon>Actinomycetota</taxon>
        <taxon>Actinomycetes</taxon>
        <taxon>Micrococcales</taxon>
        <taxon>Micrococcaceae</taxon>
        <taxon>Pseudarthrobacter</taxon>
    </lineage>
</organism>
<protein>
    <submittedName>
        <fullName evidence="1">Uncharacterized protein</fullName>
    </submittedName>
</protein>
<dbReference type="KEGG" id="ach:Achl_4081"/>
<dbReference type="EMBL" id="CP001342">
    <property type="protein sequence ID" value="ACL42032.1"/>
    <property type="molecule type" value="Genomic_DNA"/>
</dbReference>
<proteinExistence type="predicted"/>
<geneLocation type="plasmid" evidence="1 2">
    <name>pACHL01</name>
</geneLocation>
<dbReference type="AlphaFoldDB" id="B8HHY5"/>
<dbReference type="RefSeq" id="WP_012623049.1">
    <property type="nucleotide sequence ID" value="NC_011879.1"/>
</dbReference>